<feature type="coiled-coil region" evidence="12">
    <location>
        <begin position="836"/>
        <end position="881"/>
    </location>
</feature>
<dbReference type="PANTHER" id="PTHR30195:SF15">
    <property type="entry name" value="TYPE I RESTRICTION ENZYME HINDI ENDONUCLEASE SUBUNIT"/>
    <property type="match status" value="1"/>
</dbReference>
<comment type="function">
    <text evidence="11">Subunit R is required for both nuclease and ATPase activities, but not for modification.</text>
</comment>
<dbReference type="PANTHER" id="PTHR30195">
    <property type="entry name" value="TYPE I SITE-SPECIFIC DEOXYRIBONUCLEASE PROTEIN SUBUNIT M AND R"/>
    <property type="match status" value="1"/>
</dbReference>
<dbReference type="Pfam" id="PF11867">
    <property type="entry name" value="T1RH-like_C"/>
    <property type="match status" value="1"/>
</dbReference>
<dbReference type="Gene3D" id="3.90.1570.50">
    <property type="match status" value="1"/>
</dbReference>
<dbReference type="Gene3D" id="3.40.50.300">
    <property type="entry name" value="P-loop containing nucleotide triphosphate hydrolases"/>
    <property type="match status" value="2"/>
</dbReference>
<dbReference type="GO" id="GO:0009035">
    <property type="term" value="F:type I site-specific deoxyribonuclease activity"/>
    <property type="evidence" value="ECO:0007669"/>
    <property type="project" value="UniProtKB-EC"/>
</dbReference>
<dbReference type="NCBIfam" id="TIGR00348">
    <property type="entry name" value="hsdR"/>
    <property type="match status" value="1"/>
</dbReference>
<keyword evidence="6 11" id="KW-0680">Restriction system</keyword>
<dbReference type="InterPro" id="IPR004473">
    <property type="entry name" value="Restrct_endonuc_typeI_HsdR"/>
</dbReference>
<evidence type="ECO:0000256" key="8">
    <source>
        <dbReference type="ARBA" id="ARBA00022801"/>
    </source>
</evidence>
<dbReference type="InterPro" id="IPR007409">
    <property type="entry name" value="Restrct_endonuc_type1_HsdR_N"/>
</dbReference>
<organism evidence="14 15">
    <name type="scientific">Gottfriedia solisilvae</name>
    <dbReference type="NCBI Taxonomy" id="1516104"/>
    <lineage>
        <taxon>Bacteria</taxon>
        <taxon>Bacillati</taxon>
        <taxon>Bacillota</taxon>
        <taxon>Bacilli</taxon>
        <taxon>Bacillales</taxon>
        <taxon>Bacillaceae</taxon>
        <taxon>Gottfriedia</taxon>
    </lineage>
</organism>
<dbReference type="GO" id="GO:0003677">
    <property type="term" value="F:DNA binding"/>
    <property type="evidence" value="ECO:0007669"/>
    <property type="project" value="UniProtKB-KW"/>
</dbReference>
<dbReference type="EC" id="3.1.21.3" evidence="11"/>
<comment type="subunit">
    <text evidence="3 11">The type I restriction/modification system is composed of three polypeptides R, M and S.</text>
</comment>
<dbReference type="InterPro" id="IPR051268">
    <property type="entry name" value="Type-I_R_enzyme_R_subunit"/>
</dbReference>
<dbReference type="CDD" id="cd22332">
    <property type="entry name" value="HsdR_N"/>
    <property type="match status" value="1"/>
</dbReference>
<sequence>MTLEWAKERPVEYKIIHQLESYGYTYLHGGSLESERTSKSDVVLEKRLGQSVKRLNPWIDDNNIHKVIRSITHLDAPSLMENNEALFGYLVNAISVPQDLGQGKKNQTVRLIDFEDIANNEFLVVNQFHINGPSETIIPDVIVFINGLPIAVIECKSATVTEPISRAISQLTRYQRDVEKLFWYNHVMIACCDVQAKFGSIGSKARHYGEWKDTYPLLKNDVGSNSTPQDILVAGMLTKENLLDMIRNFVVYEVENGRTIKKVSRYQQFRATNKTINRILNEDKGGVIWATQGSGKSLTMVYLATKIRRLKQLNKPSIVIVTDRTDLDDQITKTFRRCGFPNPKQASKVVQLRDFLTHANGDTIMTTVQKFQESAEELGLEVLNDASNIIVMVDESHRTQYAGLAMNMRTALPNAIYLGFTGTPIDKEDRSTLQTFGPYIDTYSIQQAVDDGATLPIFYESRLPELRVEGESLDAIFDRVFIDYSEEDRERIKKRYANEESIIGSSQRIRQVCLDIIQHYENYIQPNGFKAQIVAINRETAVLYKEILDELNGPESVVIFSGNNNDSEKMKKYHTTKEQQKAFIERFKKPLKEDGLSFIIVCDMLLTGFDAPIEQVMYLDKPLKEHNLLQAIARTNRTYDKKTYGLIVDYYGVSLFLKKALAIFTSTDVEGALTNISAEIPRLETRHCSAMRFFDKVNKNNIEDCIKILEPEDVRHQFEKHFKRFSESMDMIMPNPVAAPYREDLKFLGKLRQYAKNRYRDEKLDISDCGEKVRKLIEDYIISIDVESLHKPISIFEKNFDYKVKGMTNDQAKASEMEHAIRHEIKVKMKENPVFYSSLKERLEELINRHREKRINDAQLAWELEQVIEEVRKQNSDKESDGLTSKTRPIFQLLQLEWTNSYEDNEKVKETTDTINESLSEYLIDEGISDKEDLKRQARAEIKGILRKAKAPREKLDLLAQQILELTIINREK</sequence>
<dbReference type="InterPro" id="IPR027417">
    <property type="entry name" value="P-loop_NTPase"/>
</dbReference>
<dbReference type="Proteomes" id="UP000626244">
    <property type="component" value="Unassembled WGS sequence"/>
</dbReference>
<dbReference type="AlphaFoldDB" id="A0A8J3EWZ1"/>
<evidence type="ECO:0000256" key="4">
    <source>
        <dbReference type="ARBA" id="ARBA00022722"/>
    </source>
</evidence>
<evidence type="ECO:0000256" key="3">
    <source>
        <dbReference type="ARBA" id="ARBA00011296"/>
    </source>
</evidence>
<dbReference type="SUPFAM" id="SSF52540">
    <property type="entry name" value="P-loop containing nucleoside triphosphate hydrolases"/>
    <property type="match status" value="2"/>
</dbReference>
<name>A0A8J3EWZ1_9BACI</name>
<keyword evidence="12" id="KW-0175">Coiled coil</keyword>
<evidence type="ECO:0000256" key="12">
    <source>
        <dbReference type="SAM" id="Coils"/>
    </source>
</evidence>
<dbReference type="InterPro" id="IPR021810">
    <property type="entry name" value="T1RH-like_C"/>
</dbReference>
<proteinExistence type="inferred from homology"/>
<dbReference type="InterPro" id="IPR014001">
    <property type="entry name" value="Helicase_ATP-bd"/>
</dbReference>
<dbReference type="PROSITE" id="PS51192">
    <property type="entry name" value="HELICASE_ATP_BIND_1"/>
    <property type="match status" value="1"/>
</dbReference>
<dbReference type="OrthoDB" id="9758243at2"/>
<comment type="catalytic activity">
    <reaction evidence="1 11">
        <text>Endonucleolytic cleavage of DNA to give random double-stranded fragments with terminal 5'-phosphates, ATP is simultaneously hydrolyzed.</text>
        <dbReference type="EC" id="3.1.21.3"/>
    </reaction>
</comment>
<keyword evidence="4" id="KW-0540">Nuclease</keyword>
<evidence type="ECO:0000256" key="6">
    <source>
        <dbReference type="ARBA" id="ARBA00022747"/>
    </source>
</evidence>
<dbReference type="EMBL" id="BMHB01000001">
    <property type="protein sequence ID" value="GGI12577.1"/>
    <property type="molecule type" value="Genomic_DNA"/>
</dbReference>
<dbReference type="SMART" id="SM00487">
    <property type="entry name" value="DEXDc"/>
    <property type="match status" value="1"/>
</dbReference>
<comment type="caution">
    <text evidence="14">The sequence shown here is derived from an EMBL/GenBank/DDBJ whole genome shotgun (WGS) entry which is preliminary data.</text>
</comment>
<evidence type="ECO:0000313" key="14">
    <source>
        <dbReference type="EMBL" id="GGI12577.1"/>
    </source>
</evidence>
<evidence type="ECO:0000256" key="5">
    <source>
        <dbReference type="ARBA" id="ARBA00022741"/>
    </source>
</evidence>
<dbReference type="CDD" id="cd18030">
    <property type="entry name" value="DEXHc_RE_I_HsdR"/>
    <property type="match status" value="1"/>
</dbReference>
<keyword evidence="10 11" id="KW-0238">DNA-binding</keyword>
<evidence type="ECO:0000256" key="10">
    <source>
        <dbReference type="ARBA" id="ARBA00023125"/>
    </source>
</evidence>
<evidence type="ECO:0000259" key="13">
    <source>
        <dbReference type="PROSITE" id="PS51192"/>
    </source>
</evidence>
<protein>
    <recommendedName>
        <fullName evidence="11">Type I restriction enzyme endonuclease subunit</fullName>
        <shortName evidence="11">R protein</shortName>
        <ecNumber evidence="11">3.1.21.3</ecNumber>
    </recommendedName>
    <alternativeName>
        <fullName evidence="11">Type-1 restriction enzyme R protein</fullName>
    </alternativeName>
</protein>
<reference evidence="15" key="1">
    <citation type="journal article" date="2019" name="Int. J. Syst. Evol. Microbiol.">
        <title>The Global Catalogue of Microorganisms (GCM) 10K type strain sequencing project: providing services to taxonomists for standard genome sequencing and annotation.</title>
        <authorList>
            <consortium name="The Broad Institute Genomics Platform"/>
            <consortium name="The Broad Institute Genome Sequencing Center for Infectious Disease"/>
            <person name="Wu L."/>
            <person name="Ma J."/>
        </authorList>
    </citation>
    <scope>NUCLEOTIDE SEQUENCE [LARGE SCALE GENOMIC DNA]</scope>
    <source>
        <strain evidence="15">CGMCC 1.14993</strain>
    </source>
</reference>
<dbReference type="Pfam" id="PF22679">
    <property type="entry name" value="T1R_D3-like"/>
    <property type="match status" value="1"/>
</dbReference>
<dbReference type="CDD" id="cd18800">
    <property type="entry name" value="SF2_C_EcoR124I-like"/>
    <property type="match status" value="1"/>
</dbReference>
<dbReference type="InterPro" id="IPR055180">
    <property type="entry name" value="HsdR_RecA-like_helicase_dom_2"/>
</dbReference>
<feature type="domain" description="Helicase ATP-binding" evidence="13">
    <location>
        <begin position="277"/>
        <end position="442"/>
    </location>
</feature>
<gene>
    <name evidence="14" type="primary">hsdR</name>
    <name evidence="14" type="ORF">GCM10007380_13610</name>
</gene>
<evidence type="ECO:0000256" key="1">
    <source>
        <dbReference type="ARBA" id="ARBA00000851"/>
    </source>
</evidence>
<evidence type="ECO:0000313" key="15">
    <source>
        <dbReference type="Proteomes" id="UP000626244"/>
    </source>
</evidence>
<keyword evidence="7" id="KW-0255">Endonuclease</keyword>
<keyword evidence="9 11" id="KW-0067">ATP-binding</keyword>
<evidence type="ECO:0000256" key="9">
    <source>
        <dbReference type="ARBA" id="ARBA00022840"/>
    </source>
</evidence>
<accession>A0A8J3EWZ1</accession>
<evidence type="ECO:0000256" key="11">
    <source>
        <dbReference type="RuleBase" id="RU364115"/>
    </source>
</evidence>
<dbReference type="Pfam" id="PF04313">
    <property type="entry name" value="HSDR_N"/>
    <property type="match status" value="1"/>
</dbReference>
<evidence type="ECO:0000256" key="7">
    <source>
        <dbReference type="ARBA" id="ARBA00022759"/>
    </source>
</evidence>
<evidence type="ECO:0000256" key="2">
    <source>
        <dbReference type="ARBA" id="ARBA00008598"/>
    </source>
</evidence>
<keyword evidence="5 11" id="KW-0547">Nucleotide-binding</keyword>
<dbReference type="Pfam" id="PF18766">
    <property type="entry name" value="SWI2_SNF2"/>
    <property type="match status" value="1"/>
</dbReference>
<keyword evidence="15" id="KW-1185">Reference proteome</keyword>
<keyword evidence="8 11" id="KW-0378">Hydrolase</keyword>
<dbReference type="InterPro" id="IPR040980">
    <property type="entry name" value="SWI2_SNF2"/>
</dbReference>
<comment type="similarity">
    <text evidence="2 11">Belongs to the HsdR family.</text>
</comment>
<dbReference type="GO" id="GO:0009307">
    <property type="term" value="P:DNA restriction-modification system"/>
    <property type="evidence" value="ECO:0007669"/>
    <property type="project" value="UniProtKB-KW"/>
</dbReference>
<dbReference type="RefSeq" id="WP_087997740.1">
    <property type="nucleotide sequence ID" value="NZ_BMHB01000001.1"/>
</dbReference>
<dbReference type="GO" id="GO:0005524">
    <property type="term" value="F:ATP binding"/>
    <property type="evidence" value="ECO:0007669"/>
    <property type="project" value="UniProtKB-KW"/>
</dbReference>